<dbReference type="AlphaFoldDB" id="A0A9D1F2Y1"/>
<dbReference type="Proteomes" id="UP000823927">
    <property type="component" value="Unassembled WGS sequence"/>
</dbReference>
<accession>A0A9D1F2Y1</accession>
<evidence type="ECO:0000313" key="3">
    <source>
        <dbReference type="Proteomes" id="UP000823927"/>
    </source>
</evidence>
<evidence type="ECO:0000259" key="1">
    <source>
        <dbReference type="Pfam" id="PF07085"/>
    </source>
</evidence>
<dbReference type="Pfam" id="PF07085">
    <property type="entry name" value="DRTGG"/>
    <property type="match status" value="1"/>
</dbReference>
<sequence length="117" mass="12653">MTVQDIKDLLDARLLCGEEFLTREVHTACGSDMMSDVLAFVKDQSVLITGLCNPQVIRTAEMMDIVCLVFVRGKVPDENMIQLAAQRDIAVLSTQLPMFSACGILYSAGLRGGASIG</sequence>
<reference evidence="2" key="1">
    <citation type="submission" date="2020-10" db="EMBL/GenBank/DDBJ databases">
        <authorList>
            <person name="Gilroy R."/>
        </authorList>
    </citation>
    <scope>NUCLEOTIDE SEQUENCE</scope>
    <source>
        <strain evidence="2">CHK178-757</strain>
    </source>
</reference>
<proteinExistence type="predicted"/>
<dbReference type="Gene3D" id="3.40.1390.20">
    <property type="entry name" value="HprK N-terminal domain-like"/>
    <property type="match status" value="1"/>
</dbReference>
<protein>
    <recommendedName>
        <fullName evidence="1">DRTGG domain-containing protein</fullName>
    </recommendedName>
</protein>
<evidence type="ECO:0000313" key="2">
    <source>
        <dbReference type="EMBL" id="HIS46566.1"/>
    </source>
</evidence>
<organism evidence="2 3">
    <name type="scientific">Candidatus Scybalocola faecigallinarum</name>
    <dbReference type="NCBI Taxonomy" id="2840941"/>
    <lineage>
        <taxon>Bacteria</taxon>
        <taxon>Bacillati</taxon>
        <taxon>Bacillota</taxon>
        <taxon>Clostridia</taxon>
        <taxon>Lachnospirales</taxon>
        <taxon>Lachnospiraceae</taxon>
        <taxon>Lachnospiraceae incertae sedis</taxon>
        <taxon>Candidatus Scybalocola (ex Gilroy et al. 2021)</taxon>
    </lineage>
</organism>
<name>A0A9D1F2Y1_9FIRM</name>
<reference evidence="2" key="2">
    <citation type="journal article" date="2021" name="PeerJ">
        <title>Extensive microbial diversity within the chicken gut microbiome revealed by metagenomics and culture.</title>
        <authorList>
            <person name="Gilroy R."/>
            <person name="Ravi A."/>
            <person name="Getino M."/>
            <person name="Pursley I."/>
            <person name="Horton D.L."/>
            <person name="Alikhan N.F."/>
            <person name="Baker D."/>
            <person name="Gharbi K."/>
            <person name="Hall N."/>
            <person name="Watson M."/>
            <person name="Adriaenssens E.M."/>
            <person name="Foster-Nyarko E."/>
            <person name="Jarju S."/>
            <person name="Secka A."/>
            <person name="Antonio M."/>
            <person name="Oren A."/>
            <person name="Chaudhuri R.R."/>
            <person name="La Ragione R."/>
            <person name="Hildebrand F."/>
            <person name="Pallen M.J."/>
        </authorList>
    </citation>
    <scope>NUCLEOTIDE SEQUENCE</scope>
    <source>
        <strain evidence="2">CHK178-757</strain>
    </source>
</reference>
<dbReference type="EMBL" id="DVIT01000013">
    <property type="protein sequence ID" value="HIS46566.1"/>
    <property type="molecule type" value="Genomic_DNA"/>
</dbReference>
<dbReference type="SUPFAM" id="SSF75138">
    <property type="entry name" value="HprK N-terminal domain-like"/>
    <property type="match status" value="1"/>
</dbReference>
<gene>
    <name evidence="2" type="ORF">IAB46_03225</name>
</gene>
<feature type="domain" description="DRTGG" evidence="1">
    <location>
        <begin position="5"/>
        <end position="101"/>
    </location>
</feature>
<dbReference type="InterPro" id="IPR010766">
    <property type="entry name" value="DRTGG"/>
</dbReference>
<dbReference type="InterPro" id="IPR028979">
    <property type="entry name" value="Ser_kin/Pase_Hpr-like_N_sf"/>
</dbReference>
<comment type="caution">
    <text evidence="2">The sequence shown here is derived from an EMBL/GenBank/DDBJ whole genome shotgun (WGS) entry which is preliminary data.</text>
</comment>